<dbReference type="AlphaFoldDB" id="A0A059D4E7"/>
<organism evidence="2">
    <name type="scientific">Eucalyptus grandis</name>
    <name type="common">Flooded gum</name>
    <dbReference type="NCBI Taxonomy" id="71139"/>
    <lineage>
        <taxon>Eukaryota</taxon>
        <taxon>Viridiplantae</taxon>
        <taxon>Streptophyta</taxon>
        <taxon>Embryophyta</taxon>
        <taxon>Tracheophyta</taxon>
        <taxon>Spermatophyta</taxon>
        <taxon>Magnoliopsida</taxon>
        <taxon>eudicotyledons</taxon>
        <taxon>Gunneridae</taxon>
        <taxon>Pentapetalae</taxon>
        <taxon>rosids</taxon>
        <taxon>malvids</taxon>
        <taxon>Myrtales</taxon>
        <taxon>Myrtaceae</taxon>
        <taxon>Myrtoideae</taxon>
        <taxon>Eucalypteae</taxon>
        <taxon>Eucalyptus</taxon>
    </lineage>
</organism>
<gene>
    <name evidence="2" type="ORF">EUGRSUZ_B02238</name>
</gene>
<name>A0A059D4E7_EUCGR</name>
<accession>A0A059D4E7</accession>
<evidence type="ECO:0000313" key="2">
    <source>
        <dbReference type="EMBL" id="KCW85422.1"/>
    </source>
</evidence>
<proteinExistence type="predicted"/>
<feature type="region of interest" description="Disordered" evidence="1">
    <location>
        <begin position="36"/>
        <end position="73"/>
    </location>
</feature>
<dbReference type="InParanoid" id="A0A059D4E7"/>
<sequence>MQKPVEADHRISSLRCLDFCRSGAFPAPLRPLEAVSPLLDDSRSTPTETPCNATAPRRTFAGAPTATPLLDRR</sequence>
<protein>
    <submittedName>
        <fullName evidence="2">Uncharacterized protein</fullName>
    </submittedName>
</protein>
<evidence type="ECO:0000256" key="1">
    <source>
        <dbReference type="SAM" id="MobiDB-lite"/>
    </source>
</evidence>
<dbReference type="Gramene" id="KCW85422">
    <property type="protein sequence ID" value="KCW85422"/>
    <property type="gene ID" value="EUGRSUZ_B02238"/>
</dbReference>
<reference evidence="2" key="1">
    <citation type="submission" date="2013-07" db="EMBL/GenBank/DDBJ databases">
        <title>The genome of Eucalyptus grandis.</title>
        <authorList>
            <person name="Schmutz J."/>
            <person name="Hayes R."/>
            <person name="Myburg A."/>
            <person name="Tuskan G."/>
            <person name="Grattapaglia D."/>
            <person name="Rokhsar D.S."/>
        </authorList>
    </citation>
    <scope>NUCLEOTIDE SEQUENCE</scope>
    <source>
        <tissue evidence="2">Leaf extractions</tissue>
    </source>
</reference>
<dbReference type="EMBL" id="KK198754">
    <property type="protein sequence ID" value="KCW85422.1"/>
    <property type="molecule type" value="Genomic_DNA"/>
</dbReference>